<dbReference type="OrthoDB" id="8020286at2"/>
<dbReference type="AlphaFoldDB" id="A0A1B2ESH8"/>
<geneLocation type="plasmid" evidence="1">
    <name>unnamed1</name>
</geneLocation>
<accession>A0A1B2ESH8</accession>
<gene>
    <name evidence="1" type="ORF">BB934_32390</name>
</gene>
<reference evidence="1" key="1">
    <citation type="submission" date="2016-07" db="EMBL/GenBank/DDBJ databases">
        <title>Microvirga ossetica sp. nov. a new species of rhizobia isolated from root nodules of the legume species Vicia alpestris Steven originated from North Ossetia region in the Caucasus.</title>
        <authorList>
            <person name="Safronova V.I."/>
            <person name="Kuznetsova I.G."/>
            <person name="Sazanova A.L."/>
            <person name="Belimov A."/>
            <person name="Andronov E."/>
            <person name="Osledkin Y.S."/>
            <person name="Onishchuk O.P."/>
            <person name="Kurchak O.N."/>
            <person name="Shaposhnikov A.I."/>
            <person name="Willems A."/>
            <person name="Tikhonovich I.A."/>
        </authorList>
    </citation>
    <scope>NUCLEOTIDE SEQUENCE [LARGE SCALE GENOMIC DNA]</scope>
    <source>
        <strain evidence="1">V5/3M</strain>
        <plasmid evidence="1">unnamed1</plasmid>
    </source>
</reference>
<dbReference type="EMBL" id="CP016617">
    <property type="protein sequence ID" value="ANY82921.1"/>
    <property type="molecule type" value="Genomic_DNA"/>
</dbReference>
<name>A0A1B2ESH8_9HYPH</name>
<sequence length="75" mass="8699">MTSQHELASQALSNPGLTEEMQFQDHRIRFEPTQTGWVSFIARQGQRPTILLATDRETLIAEAHKLIKRRIADRR</sequence>
<dbReference type="RefSeq" id="WP_099514015.1">
    <property type="nucleotide sequence ID" value="NZ_CP016617.1"/>
</dbReference>
<organism evidence="1">
    <name type="scientific">Microvirga ossetica</name>
    <dbReference type="NCBI Taxonomy" id="1882682"/>
    <lineage>
        <taxon>Bacteria</taxon>
        <taxon>Pseudomonadati</taxon>
        <taxon>Pseudomonadota</taxon>
        <taxon>Alphaproteobacteria</taxon>
        <taxon>Hyphomicrobiales</taxon>
        <taxon>Methylobacteriaceae</taxon>
        <taxon>Microvirga</taxon>
    </lineage>
</organism>
<evidence type="ECO:0000313" key="1">
    <source>
        <dbReference type="EMBL" id="ANY82921.1"/>
    </source>
</evidence>
<keyword evidence="1" id="KW-0614">Plasmid</keyword>
<dbReference type="KEGG" id="moc:BB934_32390"/>
<protein>
    <submittedName>
        <fullName evidence="1">Uncharacterized protein</fullName>
    </submittedName>
</protein>
<proteinExistence type="predicted"/>